<reference evidence="5 6" key="1">
    <citation type="submission" date="2023-07" db="EMBL/GenBank/DDBJ databases">
        <title>Comparative genomics of wheat-associated soil bacteria to identify genetic determinants of phenazine resistance.</title>
        <authorList>
            <person name="Mouncey N."/>
        </authorList>
    </citation>
    <scope>NUCLEOTIDE SEQUENCE [LARGE SCALE GENOMIC DNA]</scope>
    <source>
        <strain evidence="5 6">V3I3</strain>
    </source>
</reference>
<feature type="transmembrane region" description="Helical" evidence="4">
    <location>
        <begin position="50"/>
        <end position="69"/>
    </location>
</feature>
<comment type="caution">
    <text evidence="5">The sequence shown here is derived from an EMBL/GenBank/DDBJ whole genome shotgun (WGS) entry which is preliminary data.</text>
</comment>
<dbReference type="InterPro" id="IPR050482">
    <property type="entry name" value="Sensor_HK_TwoCompSys"/>
</dbReference>
<accession>A0ABU0RB34</accession>
<dbReference type="Proteomes" id="UP001239083">
    <property type="component" value="Unassembled WGS sequence"/>
</dbReference>
<evidence type="ECO:0000256" key="4">
    <source>
        <dbReference type="SAM" id="Phobius"/>
    </source>
</evidence>
<dbReference type="GO" id="GO:0016301">
    <property type="term" value="F:kinase activity"/>
    <property type="evidence" value="ECO:0007669"/>
    <property type="project" value="UniProtKB-KW"/>
</dbReference>
<organism evidence="5 6">
    <name type="scientific">Agromyces ramosus</name>
    <dbReference type="NCBI Taxonomy" id="33879"/>
    <lineage>
        <taxon>Bacteria</taxon>
        <taxon>Bacillati</taxon>
        <taxon>Actinomycetota</taxon>
        <taxon>Actinomycetes</taxon>
        <taxon>Micrococcales</taxon>
        <taxon>Microbacteriaceae</taxon>
        <taxon>Agromyces</taxon>
    </lineage>
</organism>
<keyword evidence="4" id="KW-1133">Transmembrane helix</keyword>
<name>A0ABU0RB34_9MICO</name>
<dbReference type="SUPFAM" id="SSF55874">
    <property type="entry name" value="ATPase domain of HSP90 chaperone/DNA topoisomerase II/histidine kinase"/>
    <property type="match status" value="1"/>
</dbReference>
<protein>
    <submittedName>
        <fullName evidence="5">Signal transduction histidine kinase</fullName>
    </submittedName>
</protein>
<keyword evidence="1" id="KW-0808">Transferase</keyword>
<evidence type="ECO:0000313" key="5">
    <source>
        <dbReference type="EMBL" id="MDQ0895276.1"/>
    </source>
</evidence>
<sequence>MTLGLPGHLARESLSRALATAGHAAAFACLAVLLAVGVIMAVFGGDPDAWTGSALVVLMGVLLGFVARFPTVTPTVVYLVVGTGIVFALTVLIMGPESRLETSNNALLALPRIALLLVGGAGSGSVIAITWGALGYGLGEAAAFLGATLAGAVWSPNLAAATAFGILVLVRAFDGLSRRSDSRQQTGLHRASQQTRELAIRHDYELRATARLHDTALSHLVAIAAAGSGPVDERLRVGIRQDLGLIVGRDWAIDHAVGPASADVAERLSAEADSRKLDTGSMRSAWLRRRQAQATSLDDTTPILTYAFTAAANAGLKVRVTGDSAVLGVLGARRAAALDAAVAQCLINVARHAGVDEAELALGYGAGEVTVAVMDSGSGFDEREVPPDRIGLRTSIRARIEQEQGTVRLWSTKGIGTTVVLTVPEGGE</sequence>
<feature type="transmembrane region" description="Helical" evidence="4">
    <location>
        <begin position="113"/>
        <end position="134"/>
    </location>
</feature>
<evidence type="ECO:0000256" key="1">
    <source>
        <dbReference type="ARBA" id="ARBA00022679"/>
    </source>
</evidence>
<proteinExistence type="predicted"/>
<keyword evidence="3" id="KW-0902">Two-component regulatory system</keyword>
<evidence type="ECO:0000256" key="2">
    <source>
        <dbReference type="ARBA" id="ARBA00022777"/>
    </source>
</evidence>
<feature type="transmembrane region" description="Helical" evidence="4">
    <location>
        <begin position="75"/>
        <end position="93"/>
    </location>
</feature>
<dbReference type="Gene3D" id="3.30.565.10">
    <property type="entry name" value="Histidine kinase-like ATPase, C-terminal domain"/>
    <property type="match status" value="1"/>
</dbReference>
<dbReference type="RefSeq" id="WP_307043213.1">
    <property type="nucleotide sequence ID" value="NZ_JAUSYY010000001.1"/>
</dbReference>
<keyword evidence="4" id="KW-0472">Membrane</keyword>
<dbReference type="PANTHER" id="PTHR24421">
    <property type="entry name" value="NITRATE/NITRITE SENSOR PROTEIN NARX-RELATED"/>
    <property type="match status" value="1"/>
</dbReference>
<dbReference type="EMBL" id="JAUSYY010000001">
    <property type="protein sequence ID" value="MDQ0895276.1"/>
    <property type="molecule type" value="Genomic_DNA"/>
</dbReference>
<feature type="transmembrane region" description="Helical" evidence="4">
    <location>
        <begin position="20"/>
        <end position="43"/>
    </location>
</feature>
<evidence type="ECO:0000313" key="6">
    <source>
        <dbReference type="Proteomes" id="UP001239083"/>
    </source>
</evidence>
<gene>
    <name evidence="5" type="ORF">QFZ26_002831</name>
</gene>
<dbReference type="InterPro" id="IPR036890">
    <property type="entry name" value="HATPase_C_sf"/>
</dbReference>
<evidence type="ECO:0000256" key="3">
    <source>
        <dbReference type="ARBA" id="ARBA00023012"/>
    </source>
</evidence>
<keyword evidence="6" id="KW-1185">Reference proteome</keyword>
<keyword evidence="2 5" id="KW-0418">Kinase</keyword>
<keyword evidence="4" id="KW-0812">Transmembrane</keyword>